<dbReference type="Pfam" id="PF16173">
    <property type="entry name" value="DUF4874"/>
    <property type="match status" value="1"/>
</dbReference>
<feature type="domain" description="DUF4874" evidence="3">
    <location>
        <begin position="45"/>
        <end position="210"/>
    </location>
</feature>
<organism evidence="4 5">
    <name type="scientific">Streptomyces niveus</name>
    <name type="common">Streptomyces spheroides</name>
    <dbReference type="NCBI Taxonomy" id="193462"/>
    <lineage>
        <taxon>Bacteria</taxon>
        <taxon>Bacillati</taxon>
        <taxon>Actinomycetota</taxon>
        <taxon>Actinomycetes</taxon>
        <taxon>Kitasatosporales</taxon>
        <taxon>Streptomycetaceae</taxon>
        <taxon>Streptomyces</taxon>
    </lineage>
</organism>
<evidence type="ECO:0000313" key="4">
    <source>
        <dbReference type="EMBL" id="WUX51662.1"/>
    </source>
</evidence>
<evidence type="ECO:0000313" key="5">
    <source>
        <dbReference type="Proteomes" id="UP001432209"/>
    </source>
</evidence>
<evidence type="ECO:0000259" key="3">
    <source>
        <dbReference type="Pfam" id="PF16173"/>
    </source>
</evidence>
<dbReference type="EMBL" id="CP109495">
    <property type="protein sequence ID" value="WUX51662.1"/>
    <property type="molecule type" value="Genomic_DNA"/>
</dbReference>
<feature type="domain" description="DUF4832" evidence="2">
    <location>
        <begin position="234"/>
        <end position="436"/>
    </location>
</feature>
<dbReference type="InterPro" id="IPR032379">
    <property type="entry name" value="DUF4874"/>
</dbReference>
<feature type="chain" id="PRO_5046645730" evidence="1">
    <location>
        <begin position="24"/>
        <end position="456"/>
    </location>
</feature>
<dbReference type="Pfam" id="PF16116">
    <property type="entry name" value="DUF4832"/>
    <property type="match status" value="1"/>
</dbReference>
<name>A0ABZ2A414_STRNV</name>
<reference evidence="4" key="1">
    <citation type="submission" date="2022-10" db="EMBL/GenBank/DDBJ databases">
        <title>The complete genomes of actinobacterial strains from the NBC collection.</title>
        <authorList>
            <person name="Joergensen T.S."/>
            <person name="Alvarez Arevalo M."/>
            <person name="Sterndorff E.B."/>
            <person name="Faurdal D."/>
            <person name="Vuksanovic O."/>
            <person name="Mourched A.-S."/>
            <person name="Charusanti P."/>
            <person name="Shaw S."/>
            <person name="Blin K."/>
            <person name="Weber T."/>
        </authorList>
    </citation>
    <scope>NUCLEOTIDE SEQUENCE</scope>
    <source>
        <strain evidence="4">NBC_01432</strain>
    </source>
</reference>
<keyword evidence="5" id="KW-1185">Reference proteome</keyword>
<keyword evidence="1" id="KW-0732">Signal</keyword>
<gene>
    <name evidence="4" type="ORF">OG442_08980</name>
</gene>
<evidence type="ECO:0000256" key="1">
    <source>
        <dbReference type="SAM" id="SignalP"/>
    </source>
</evidence>
<protein>
    <submittedName>
        <fullName evidence="4">DUF4832 domain-containing protein</fullName>
    </submittedName>
</protein>
<accession>A0ABZ2A414</accession>
<dbReference type="Proteomes" id="UP001432209">
    <property type="component" value="Chromosome"/>
</dbReference>
<dbReference type="RefSeq" id="WP_329075326.1">
    <property type="nucleotide sequence ID" value="NZ_CP109495.1"/>
</dbReference>
<evidence type="ECO:0000259" key="2">
    <source>
        <dbReference type="Pfam" id="PF16116"/>
    </source>
</evidence>
<dbReference type="InterPro" id="IPR032267">
    <property type="entry name" value="DUF4832"/>
</dbReference>
<sequence>MLTALALAVLAATGPLTAPAAQAALTAPKAASDITYTPSSTEIANPERGFYRHTGDCDANAFDVNTLKKYRAEENVTVVMCLFYLREFRNSAINQSTLDKLKQRLDAVRAAGLKTIVRFAYTSAADGLDAPKSQVLSHLDQLAPYLRDNSDVILLMQAGFVGGWGEWWSTNNFGDQGVISEADWVNRKAVTDKILAVLPSDRMVQLRTPKFKKKMYGASALPPGQAYDGSAPARLGHHNDCFLASETDQGTYENPAVDYPYLAAETNYLAMGGETCDWKPPRSDCPTALDELGRFHWSYLNDGYNKTVLDKWKANGCYPEISRKLGYRFVLQSGTYPSTARPGEPFAVGLTIRNDGYAAPFNPRGAELVLRDTSTGTIHRLPLNTDPRHWKPGQNTTVNQNLTLPANLPAGSYALLLNLPDPRLSARAEYSIRLANENTWNAGSGMNDLLHTVTVR</sequence>
<feature type="signal peptide" evidence="1">
    <location>
        <begin position="1"/>
        <end position="23"/>
    </location>
</feature>
<proteinExistence type="predicted"/>